<feature type="compositionally biased region" description="Basic residues" evidence="1">
    <location>
        <begin position="18"/>
        <end position="30"/>
    </location>
</feature>
<dbReference type="Proteomes" id="UP000762676">
    <property type="component" value="Unassembled WGS sequence"/>
</dbReference>
<feature type="compositionally biased region" description="Low complexity" evidence="1">
    <location>
        <begin position="82"/>
        <end position="98"/>
    </location>
</feature>
<feature type="region of interest" description="Disordered" evidence="1">
    <location>
        <begin position="82"/>
        <end position="104"/>
    </location>
</feature>
<sequence length="104" mass="10699">MSEEVENNNTTPTNGVRTRNKGGSAKKARPKSTISTNSVAINIGRPDDMDLTNQTEIVINPAAATVVVVVVVVVVVALCCSSSSSSSSSCCGIVSGLSDSKEKQ</sequence>
<keyword evidence="2" id="KW-1133">Transmembrane helix</keyword>
<name>A0AAV4GZQ1_9GAST</name>
<keyword evidence="2" id="KW-0812">Transmembrane</keyword>
<evidence type="ECO:0000256" key="1">
    <source>
        <dbReference type="SAM" id="MobiDB-lite"/>
    </source>
</evidence>
<organism evidence="3 4">
    <name type="scientific">Elysia marginata</name>
    <dbReference type="NCBI Taxonomy" id="1093978"/>
    <lineage>
        <taxon>Eukaryota</taxon>
        <taxon>Metazoa</taxon>
        <taxon>Spiralia</taxon>
        <taxon>Lophotrochozoa</taxon>
        <taxon>Mollusca</taxon>
        <taxon>Gastropoda</taxon>
        <taxon>Heterobranchia</taxon>
        <taxon>Euthyneura</taxon>
        <taxon>Panpulmonata</taxon>
        <taxon>Sacoglossa</taxon>
        <taxon>Placobranchoidea</taxon>
        <taxon>Plakobranchidae</taxon>
        <taxon>Elysia</taxon>
    </lineage>
</organism>
<evidence type="ECO:0000313" key="3">
    <source>
        <dbReference type="EMBL" id="GFR91388.1"/>
    </source>
</evidence>
<evidence type="ECO:0000313" key="4">
    <source>
        <dbReference type="Proteomes" id="UP000762676"/>
    </source>
</evidence>
<accession>A0AAV4GZQ1</accession>
<keyword evidence="2" id="KW-0472">Membrane</keyword>
<evidence type="ECO:0000256" key="2">
    <source>
        <dbReference type="SAM" id="Phobius"/>
    </source>
</evidence>
<proteinExistence type="predicted"/>
<feature type="region of interest" description="Disordered" evidence="1">
    <location>
        <begin position="1"/>
        <end position="46"/>
    </location>
</feature>
<dbReference type="AlphaFoldDB" id="A0AAV4GZQ1"/>
<dbReference type="EMBL" id="BMAT01005338">
    <property type="protein sequence ID" value="GFR91388.1"/>
    <property type="molecule type" value="Genomic_DNA"/>
</dbReference>
<keyword evidence="4" id="KW-1185">Reference proteome</keyword>
<reference evidence="3 4" key="1">
    <citation type="journal article" date="2021" name="Elife">
        <title>Chloroplast acquisition without the gene transfer in kleptoplastic sea slugs, Plakobranchus ocellatus.</title>
        <authorList>
            <person name="Maeda T."/>
            <person name="Takahashi S."/>
            <person name="Yoshida T."/>
            <person name="Shimamura S."/>
            <person name="Takaki Y."/>
            <person name="Nagai Y."/>
            <person name="Toyoda A."/>
            <person name="Suzuki Y."/>
            <person name="Arimoto A."/>
            <person name="Ishii H."/>
            <person name="Satoh N."/>
            <person name="Nishiyama T."/>
            <person name="Hasebe M."/>
            <person name="Maruyama T."/>
            <person name="Minagawa J."/>
            <person name="Obokata J."/>
            <person name="Shigenobu S."/>
        </authorList>
    </citation>
    <scope>NUCLEOTIDE SEQUENCE [LARGE SCALE GENOMIC DNA]</scope>
</reference>
<gene>
    <name evidence="3" type="ORF">ElyMa_002592200</name>
</gene>
<comment type="caution">
    <text evidence="3">The sequence shown here is derived from an EMBL/GenBank/DDBJ whole genome shotgun (WGS) entry which is preliminary data.</text>
</comment>
<feature type="transmembrane region" description="Helical" evidence="2">
    <location>
        <begin position="57"/>
        <end position="79"/>
    </location>
</feature>
<protein>
    <submittedName>
        <fullName evidence="3">Uncharacterized protein</fullName>
    </submittedName>
</protein>